<dbReference type="Bgee" id="ENSOCUG00000035268">
    <property type="expression patterns" value="Expressed in testis and 9 other cell types or tissues"/>
</dbReference>
<evidence type="ECO:0000256" key="12">
    <source>
        <dbReference type="ARBA" id="ARBA00045865"/>
    </source>
</evidence>
<evidence type="ECO:0000256" key="11">
    <source>
        <dbReference type="ARBA" id="ARBA00041517"/>
    </source>
</evidence>
<dbReference type="InterPro" id="IPR039505">
    <property type="entry name" value="DRC1/2_N"/>
</dbReference>
<comment type="subunit">
    <text evidence="13">Component of the nexin-dynein regulatory complex (N-DRC). Interacts with DRC1.</text>
</comment>
<reference evidence="15 16" key="1">
    <citation type="journal article" date="2011" name="Nature">
        <title>A high-resolution map of human evolutionary constraint using 29 mammals.</title>
        <authorList>
            <person name="Lindblad-Toh K."/>
            <person name="Garber M."/>
            <person name="Zuk O."/>
            <person name="Lin M.F."/>
            <person name="Parker B.J."/>
            <person name="Washietl S."/>
            <person name="Kheradpour P."/>
            <person name="Ernst J."/>
            <person name="Jordan G."/>
            <person name="Mauceli E."/>
            <person name="Ward L.D."/>
            <person name="Lowe C.B."/>
            <person name="Holloway A.K."/>
            <person name="Clamp M."/>
            <person name="Gnerre S."/>
            <person name="Alfoldi J."/>
            <person name="Beal K."/>
            <person name="Chang J."/>
            <person name="Clawson H."/>
            <person name="Cuff J."/>
            <person name="Di Palma F."/>
            <person name="Fitzgerald S."/>
            <person name="Flicek P."/>
            <person name="Guttman M."/>
            <person name="Hubisz M.J."/>
            <person name="Jaffe D.B."/>
            <person name="Jungreis I."/>
            <person name="Kent W.J."/>
            <person name="Kostka D."/>
            <person name="Lara M."/>
            <person name="Martins A.L."/>
            <person name="Massingham T."/>
            <person name="Moltke I."/>
            <person name="Raney B.J."/>
            <person name="Rasmussen M.D."/>
            <person name="Robinson J."/>
            <person name="Stark A."/>
            <person name="Vilella A.J."/>
            <person name="Wen J."/>
            <person name="Xie X."/>
            <person name="Zody M.C."/>
            <person name="Baldwin J."/>
            <person name="Bloom T."/>
            <person name="Chin C.W."/>
            <person name="Heiman D."/>
            <person name="Nicol R."/>
            <person name="Nusbaum C."/>
            <person name="Young S."/>
            <person name="Wilkinson J."/>
            <person name="Worley K.C."/>
            <person name="Kovar C.L."/>
            <person name="Muzny D.M."/>
            <person name="Gibbs R.A."/>
            <person name="Cree A."/>
            <person name="Dihn H.H."/>
            <person name="Fowler G."/>
            <person name="Jhangiani S."/>
            <person name="Joshi V."/>
            <person name="Lee S."/>
            <person name="Lewis L.R."/>
            <person name="Nazareth L.V."/>
            <person name="Okwuonu G."/>
            <person name="Santibanez J."/>
            <person name="Warren W.C."/>
            <person name="Mardis E.R."/>
            <person name="Weinstock G.M."/>
            <person name="Wilson R.K."/>
            <person name="Delehaunty K."/>
            <person name="Dooling D."/>
            <person name="Fronik C."/>
            <person name="Fulton L."/>
            <person name="Fulton B."/>
            <person name="Graves T."/>
            <person name="Minx P."/>
            <person name="Sodergren E."/>
            <person name="Birney E."/>
            <person name="Margulies E.H."/>
            <person name="Herrero J."/>
            <person name="Green E.D."/>
            <person name="Haussler D."/>
            <person name="Siepel A."/>
            <person name="Goldman N."/>
            <person name="Pollard K.S."/>
            <person name="Pedersen J.S."/>
            <person name="Lander E.S."/>
            <person name="Kellis M."/>
        </authorList>
    </citation>
    <scope>NUCLEOTIDE SEQUENCE [LARGE SCALE GENOMIC DNA]</scope>
    <source>
        <strain evidence="15 16">Thorbecke inbred</strain>
    </source>
</reference>
<dbReference type="GeneTree" id="ENSGT00940000153804"/>
<keyword evidence="16" id="KW-1185">Reference proteome</keyword>
<evidence type="ECO:0000256" key="8">
    <source>
        <dbReference type="ARBA" id="ARBA00037841"/>
    </source>
</evidence>
<evidence type="ECO:0000256" key="1">
    <source>
        <dbReference type="ARBA" id="ARBA00004611"/>
    </source>
</evidence>
<dbReference type="GO" id="GO:0005858">
    <property type="term" value="C:axonemal dynein complex"/>
    <property type="evidence" value="ECO:0007669"/>
    <property type="project" value="InterPro"/>
</dbReference>
<comment type="similarity">
    <text evidence="9">Belongs to the DRC2 family.</text>
</comment>
<keyword evidence="5" id="KW-0969">Cilium</keyword>
<evidence type="ECO:0000313" key="16">
    <source>
        <dbReference type="Proteomes" id="UP000001811"/>
    </source>
</evidence>
<dbReference type="InterPro" id="IPR039750">
    <property type="entry name" value="DRC1/DRC2"/>
</dbReference>
<organism evidence="15 16">
    <name type="scientific">Oryctolagus cuniculus</name>
    <name type="common">Rabbit</name>
    <dbReference type="NCBI Taxonomy" id="9986"/>
    <lineage>
        <taxon>Eukaryota</taxon>
        <taxon>Metazoa</taxon>
        <taxon>Chordata</taxon>
        <taxon>Craniata</taxon>
        <taxon>Vertebrata</taxon>
        <taxon>Euteleostomi</taxon>
        <taxon>Mammalia</taxon>
        <taxon>Eutheria</taxon>
        <taxon>Euarchontoglires</taxon>
        <taxon>Glires</taxon>
        <taxon>Lagomorpha</taxon>
        <taxon>Leporidae</taxon>
        <taxon>Oryctolagus</taxon>
    </lineage>
</organism>
<dbReference type="EMBL" id="AAGW02058861">
    <property type="status" value="NOT_ANNOTATED_CDS"/>
    <property type="molecule type" value="Genomic_DNA"/>
</dbReference>
<reference evidence="15" key="2">
    <citation type="submission" date="2025-08" db="UniProtKB">
        <authorList>
            <consortium name="Ensembl"/>
        </authorList>
    </citation>
    <scope>IDENTIFICATION</scope>
    <source>
        <strain evidence="15">Thorbecke</strain>
    </source>
</reference>
<protein>
    <recommendedName>
        <fullName evidence="10">Dynein regulatory complex subunit 2</fullName>
    </recommendedName>
    <alternativeName>
        <fullName evidence="11">Coiled-coil domain-containing protein 65</fullName>
    </alternativeName>
</protein>
<dbReference type="PANTHER" id="PTHR21625:SF0">
    <property type="entry name" value="DYNEIN REGULATORY COMPLEX SUBUNIT 2"/>
    <property type="match status" value="1"/>
</dbReference>
<evidence type="ECO:0000313" key="15">
    <source>
        <dbReference type="Ensembl" id="ENSOCUP00000032042.1"/>
    </source>
</evidence>
<dbReference type="GO" id="GO:0003352">
    <property type="term" value="P:regulation of cilium movement"/>
    <property type="evidence" value="ECO:0007669"/>
    <property type="project" value="TreeGrafter"/>
</dbReference>
<keyword evidence="4" id="KW-0175">Coiled coil</keyword>
<evidence type="ECO:0000259" key="14">
    <source>
        <dbReference type="Pfam" id="PF14772"/>
    </source>
</evidence>
<keyword evidence="2" id="KW-0963">Cytoplasm</keyword>
<dbReference type="Pfam" id="PF14772">
    <property type="entry name" value="NYD-SP28"/>
    <property type="match status" value="1"/>
</dbReference>
<sequence>MPKRGKKAKIPLSEEEQLLLFQQKLLAEEEIAKKKERLLSQFLKDKLAKEEHNSALNLNKINTQWRAILREVKTRELHRDIEILSQTFERVVDCKDSVIKVGALPEETRVWLPGSLFLFCFAERERERERESLPSTGSVPQMFPKQPGLGQAKARSQKLLPGLPHGHRGPSTWAIFCCFPRCLSRELDWKWRSQDLNLCPHGIRHHRWWLYLLRHSASSVLFLIEWASELINQS</sequence>
<comment type="function">
    <text evidence="12">Component of the nexin-dynein regulatory complex (N-DRC), a key regulator of ciliary/flagellar motility which maintains the alignment and integrity of the distal axoneme and regulates microtubule sliding in motile axonemes. Plays a critical role in the assembly of N-DRC and also stabilizes the assembly of multiple inner dynein arms and radial spokes. Coassembles with DRC1 to form a central scaffold needed for assembly of the N-DRC and its attachment to the outer doublet microtubules.</text>
</comment>
<evidence type="ECO:0000256" key="9">
    <source>
        <dbReference type="ARBA" id="ARBA00038424"/>
    </source>
</evidence>
<evidence type="ECO:0000256" key="3">
    <source>
        <dbReference type="ARBA" id="ARBA00022846"/>
    </source>
</evidence>
<evidence type="ECO:0000256" key="7">
    <source>
        <dbReference type="ARBA" id="ARBA00023273"/>
    </source>
</evidence>
<dbReference type="GO" id="GO:0070286">
    <property type="term" value="P:axonemal dynein complex assembly"/>
    <property type="evidence" value="ECO:0007669"/>
    <property type="project" value="InterPro"/>
</dbReference>
<dbReference type="Ensembl" id="ENSOCUT00000035972.1">
    <property type="protein sequence ID" value="ENSOCUP00000032042.1"/>
    <property type="gene ID" value="ENSOCUG00000035268.1"/>
</dbReference>
<feature type="domain" description="Dynein regulatory complex protein 1/2 N-terminal" evidence="14">
    <location>
        <begin position="25"/>
        <end position="100"/>
    </location>
</feature>
<evidence type="ECO:0000256" key="4">
    <source>
        <dbReference type="ARBA" id="ARBA00023054"/>
    </source>
</evidence>
<dbReference type="GO" id="GO:0060285">
    <property type="term" value="P:cilium-dependent cell motility"/>
    <property type="evidence" value="ECO:0007669"/>
    <property type="project" value="TreeGrafter"/>
</dbReference>
<proteinExistence type="inferred from homology"/>
<evidence type="ECO:0000256" key="5">
    <source>
        <dbReference type="ARBA" id="ARBA00023069"/>
    </source>
</evidence>
<reference evidence="15" key="3">
    <citation type="submission" date="2025-09" db="UniProtKB">
        <authorList>
            <consortium name="Ensembl"/>
        </authorList>
    </citation>
    <scope>IDENTIFICATION</scope>
    <source>
        <strain evidence="15">Thorbecke</strain>
    </source>
</reference>
<dbReference type="AlphaFoldDB" id="A0A5F9CEJ8"/>
<accession>A0A5F9CEJ8</accession>
<evidence type="ECO:0000256" key="6">
    <source>
        <dbReference type="ARBA" id="ARBA00023212"/>
    </source>
</evidence>
<evidence type="ECO:0000256" key="10">
    <source>
        <dbReference type="ARBA" id="ARBA00040899"/>
    </source>
</evidence>
<dbReference type="InParanoid" id="A0A5F9CEJ8"/>
<comment type="subcellular location">
    <subcellularLocation>
        <location evidence="1">Cytoplasm</location>
        <location evidence="1">Cytoskeleton</location>
        <location evidence="1">Flagellum axoneme</location>
    </subcellularLocation>
    <subcellularLocation>
        <location evidence="8">Cytoplasm</location>
        <location evidence="8">Cytoskeleton</location>
        <location evidence="8">Flagellum basal body</location>
    </subcellularLocation>
</comment>
<evidence type="ECO:0000256" key="2">
    <source>
        <dbReference type="ARBA" id="ARBA00022490"/>
    </source>
</evidence>
<dbReference type="PANTHER" id="PTHR21625">
    <property type="entry name" value="NYD-SP28 PROTEIN"/>
    <property type="match status" value="1"/>
</dbReference>
<name>A0A5F9CEJ8_RABIT</name>
<keyword evidence="6" id="KW-0206">Cytoskeleton</keyword>
<keyword evidence="7" id="KW-0966">Cell projection</keyword>
<evidence type="ECO:0000256" key="13">
    <source>
        <dbReference type="ARBA" id="ARBA00047160"/>
    </source>
</evidence>
<dbReference type="STRING" id="9986.ENSOCUP00000032042"/>
<keyword evidence="3" id="KW-0282">Flagellum</keyword>
<dbReference type="Proteomes" id="UP000001811">
    <property type="component" value="Chromosome 4"/>
</dbReference>